<evidence type="ECO:0000313" key="3">
    <source>
        <dbReference type="Proteomes" id="UP001432000"/>
    </source>
</evidence>
<dbReference type="RefSeq" id="WP_338893150.1">
    <property type="nucleotide sequence ID" value="NZ_CP147846.1"/>
</dbReference>
<feature type="region of interest" description="Disordered" evidence="1">
    <location>
        <begin position="1"/>
        <end position="31"/>
    </location>
</feature>
<organism evidence="2 3">
    <name type="scientific">Rhodococcus sovatensis</name>
    <dbReference type="NCBI Taxonomy" id="1805840"/>
    <lineage>
        <taxon>Bacteria</taxon>
        <taxon>Bacillati</taxon>
        <taxon>Actinomycetota</taxon>
        <taxon>Actinomycetes</taxon>
        <taxon>Mycobacteriales</taxon>
        <taxon>Nocardiaceae</taxon>
        <taxon>Rhodococcus</taxon>
    </lineage>
</organism>
<dbReference type="EMBL" id="CP147846">
    <property type="protein sequence ID" value="WXG71421.1"/>
    <property type="molecule type" value="Genomic_DNA"/>
</dbReference>
<evidence type="ECO:0008006" key="4">
    <source>
        <dbReference type="Google" id="ProtNLM"/>
    </source>
</evidence>
<feature type="compositionally biased region" description="Acidic residues" evidence="1">
    <location>
        <begin position="11"/>
        <end position="24"/>
    </location>
</feature>
<evidence type="ECO:0000313" key="2">
    <source>
        <dbReference type="EMBL" id="WXG71421.1"/>
    </source>
</evidence>
<keyword evidence="3" id="KW-1185">Reference proteome</keyword>
<proteinExistence type="predicted"/>
<accession>A0ABZ2PY27</accession>
<reference evidence="2 3" key="1">
    <citation type="submission" date="2024-03" db="EMBL/GenBank/DDBJ databases">
        <title>Natural products discovery in diverse microorganisms through a two-stage MS feature dereplication strategy.</title>
        <authorList>
            <person name="Zhang R."/>
        </authorList>
    </citation>
    <scope>NUCLEOTIDE SEQUENCE [LARGE SCALE GENOMIC DNA]</scope>
    <source>
        <strain evidence="2 3">18930</strain>
    </source>
</reference>
<protein>
    <recommendedName>
        <fullName evidence="4">Ribose-5-phosphate isomerase</fullName>
    </recommendedName>
</protein>
<dbReference type="Proteomes" id="UP001432000">
    <property type="component" value="Chromosome"/>
</dbReference>
<gene>
    <name evidence="2" type="ORF">WDS16_13590</name>
</gene>
<evidence type="ECO:0000256" key="1">
    <source>
        <dbReference type="SAM" id="MobiDB-lite"/>
    </source>
</evidence>
<sequence>MRSLSCPAPSAEEEESSEREEDNERQDQSPAKAVLAVPDALATLLPHRGLARGSVTGISGAGSLMLGLVASVTASGGYVAVVGQPRFGLLAAAEMGAELNRLAVVPDPGEDPVEVAAILLDGLDLVVLGLGGRSVPPSRARAVVARARSKGASLLVADGHWDGVDLRLDAAVRSVGGVGTGEQAGRGRLRTLRLEVRAQGKAMRPRRTCFDLRSEHGRIEWFEVPLGVAAGIRPTDRIAVLA</sequence>
<name>A0ABZ2PY27_9NOCA</name>